<dbReference type="EMBL" id="KI965464">
    <property type="protein sequence ID" value="EUD67895.1"/>
    <property type="molecule type" value="Genomic_DNA"/>
</dbReference>
<dbReference type="GeneID" id="20036781"/>
<feature type="region of interest" description="Disordered" evidence="1">
    <location>
        <begin position="760"/>
        <end position="800"/>
    </location>
</feature>
<feature type="region of interest" description="Disordered" evidence="1">
    <location>
        <begin position="1129"/>
        <end position="1164"/>
    </location>
</feature>
<evidence type="ECO:0008006" key="4">
    <source>
        <dbReference type="Google" id="ProtNLM"/>
    </source>
</evidence>
<protein>
    <recommendedName>
        <fullName evidence="4">Telomere length regulation protein conserved domain-containing protein</fullName>
    </recommendedName>
</protein>
<accession>W7A884</accession>
<dbReference type="Proteomes" id="UP000030640">
    <property type="component" value="Unassembled WGS sequence"/>
</dbReference>
<feature type="compositionally biased region" description="Polar residues" evidence="1">
    <location>
        <begin position="1138"/>
        <end position="1147"/>
    </location>
</feature>
<proteinExistence type="predicted"/>
<sequence>MMNPKEESHIEDVLPKGARGGDVVNVLKEFFSTHIPLSVQMVKLQKRGCNERALKMMKNNMNKLIDECFFVLHSIISCTLRGVLKIETIEEAQRYHLIYVWFIPVCEGGRSRKEATNYCEGATREELDEQGGKDLCRATSYYSSDFLPNGKESGGTMITKMEKLFPFGGVYLSEWIITGVNKALSMMLCCSGGDSGGGEHQVPLENWSFILDLIKFVYTEGDILSNYLRGRGLWQAENAPPPQSATHMEKHSSHVKAIKQRENHIDTALEKYHEDIHNILKAYFTLPFVLFKCITNVGEKKGDDEKRKLYIYQHIIPGELNDEGFSKHAVKTCVFYWLHGDEATVNYEKMALITKRVLNCHLVNPFCQTLLGGLLLRRGSGKVEELKEADDMVKVEEADKASDLRESSKEGLKLTWMNQLLQNLFYYVHLYCHGESGGEKLLATLIENMSPFIKVVQNEKKLSLCLFNRTVKHLLCVIINLTFLYKWDFYILEKFFSIFSRNCLPLSFCLTFIELIADLMGPNLTASSSLFANGTREKKVIRERRSYRTVVSQVKSEENQSTYSCATDCALDERSRVGIMAFDFLQEMFFFVLGQFSPNCEEKAASTFVPIILSKLLYTFSIHMKLINKKLVESSYHFDTLFEVELHIYKLNSQNSAKLFERITTVVRELFKRKDEVSLVAGQILADHFRLYVDALSYKGEKKHVRTDIEMGSCEDPREGDSLFPNLQQPAECFPEELRCFKVIRQSGFVYLEELIQTSDQDGGSEGDQLNDKLGDELNDKWGANSDDNSGDTSHDKSNDEVDALVETLQEPRPDEGKKKSEDDMLIQNADSLIENDLYEIEEKQFLVELELENEFYLNVDRNKHMYTDPPEDLFECLHRMKVKANYIERNEQDMNYDHLKLNDKKETYEEENFRICQAVVSLPRFIKKGDVLTYLCVELYEALLSLNHSSCVLREGKNPFATIKLFDMILLTINAPIEICKFVFKNVYSNMHSSVQKVVMLLCLQHCVVFLSGNATLREVFQSARDVTAQMGLSVSGKKASEEASEEGNLRVDHQTDVGDISDKFYHLIENFPSRRSSPNGDGDAANYDEDAIHVASERVSLLPPPGSRSKRELDDAQVRGQCVLAAHGTNGKQEEQLPSGSTGWERNTHPLPLRKPNRDRHERSEICDLREKGSNNALLKRKEASKMSPQNSVKRTKLMTTLCSFFFASAYTKLLEVNIKKEAMSIEYDEYRLRKYYSNDASLVLSLISTYMAFFTSSCNCNLYIDDILTDGFTLANFYIRNKNFLVRRVSFKLLFHMINFILNKKKFYLLEHANYMDVISYMSENVALDQDGRSVHLMQCILGVHEALVGVLQGGKNGNK</sequence>
<organism evidence="2 3">
    <name type="scientific">Plasmodium inui San Antonio 1</name>
    <dbReference type="NCBI Taxonomy" id="1237626"/>
    <lineage>
        <taxon>Eukaryota</taxon>
        <taxon>Sar</taxon>
        <taxon>Alveolata</taxon>
        <taxon>Apicomplexa</taxon>
        <taxon>Aconoidasida</taxon>
        <taxon>Haemosporida</taxon>
        <taxon>Plasmodiidae</taxon>
        <taxon>Plasmodium</taxon>
        <taxon>Plasmodium (Plasmodium)</taxon>
    </lineage>
</organism>
<evidence type="ECO:0000313" key="3">
    <source>
        <dbReference type="Proteomes" id="UP000030640"/>
    </source>
</evidence>
<evidence type="ECO:0000256" key="1">
    <source>
        <dbReference type="SAM" id="MobiDB-lite"/>
    </source>
</evidence>
<dbReference type="OrthoDB" id="371666at2759"/>
<gene>
    <name evidence="2" type="ORF">C922_01507</name>
</gene>
<dbReference type="VEuPathDB" id="PlasmoDB:C922_01507"/>
<keyword evidence="3" id="KW-1185">Reference proteome</keyword>
<reference evidence="2 3" key="1">
    <citation type="submission" date="2013-02" db="EMBL/GenBank/DDBJ databases">
        <title>The Genome Sequence of Plasmodium inui San Antonio 1.</title>
        <authorList>
            <consortium name="The Broad Institute Genome Sequencing Platform"/>
            <consortium name="The Broad Institute Genome Sequencing Center for Infectious Disease"/>
            <person name="Neafsey D."/>
            <person name="Cheeseman I."/>
            <person name="Volkman S."/>
            <person name="Adams J."/>
            <person name="Walker B."/>
            <person name="Young S.K."/>
            <person name="Zeng Q."/>
            <person name="Gargeya S."/>
            <person name="Fitzgerald M."/>
            <person name="Haas B."/>
            <person name="Abouelleil A."/>
            <person name="Alvarado L."/>
            <person name="Arachchi H.M."/>
            <person name="Berlin A.M."/>
            <person name="Chapman S.B."/>
            <person name="Dewar J."/>
            <person name="Goldberg J."/>
            <person name="Griggs A."/>
            <person name="Gujja S."/>
            <person name="Hansen M."/>
            <person name="Howarth C."/>
            <person name="Imamovic A."/>
            <person name="Larimer J."/>
            <person name="McCowan C."/>
            <person name="Murphy C."/>
            <person name="Neiman D."/>
            <person name="Pearson M."/>
            <person name="Priest M."/>
            <person name="Roberts A."/>
            <person name="Saif S."/>
            <person name="Shea T."/>
            <person name="Sisk P."/>
            <person name="Sykes S."/>
            <person name="Wortman J."/>
            <person name="Nusbaum C."/>
            <person name="Birren B."/>
        </authorList>
    </citation>
    <scope>NUCLEOTIDE SEQUENCE [LARGE SCALE GENOMIC DNA]</scope>
    <source>
        <strain evidence="2 3">San Antonio 1</strain>
    </source>
</reference>
<feature type="compositionally biased region" description="Basic and acidic residues" evidence="1">
    <location>
        <begin position="770"/>
        <end position="780"/>
    </location>
</feature>
<evidence type="ECO:0000313" key="2">
    <source>
        <dbReference type="EMBL" id="EUD67895.1"/>
    </source>
</evidence>
<dbReference type="RefSeq" id="XP_008815332.1">
    <property type="nucleotide sequence ID" value="XM_008817110.1"/>
</dbReference>
<name>W7A884_9APIC</name>